<organism evidence="7 8">
    <name type="scientific">Planomonospora venezuelensis</name>
    <dbReference type="NCBI Taxonomy" id="1999"/>
    <lineage>
        <taxon>Bacteria</taxon>
        <taxon>Bacillati</taxon>
        <taxon>Actinomycetota</taxon>
        <taxon>Actinomycetes</taxon>
        <taxon>Streptosporangiales</taxon>
        <taxon>Streptosporangiaceae</taxon>
        <taxon>Planomonospora</taxon>
    </lineage>
</organism>
<dbReference type="Proteomes" id="UP000562352">
    <property type="component" value="Unassembled WGS sequence"/>
</dbReference>
<reference evidence="7 8" key="1">
    <citation type="submission" date="2020-08" db="EMBL/GenBank/DDBJ databases">
        <title>Genomic Encyclopedia of Type Strains, Phase III (KMG-III): the genomes of soil and plant-associated and newly described type strains.</title>
        <authorList>
            <person name="Whitman W."/>
        </authorList>
    </citation>
    <scope>NUCLEOTIDE SEQUENCE [LARGE SCALE GENOMIC DNA]</scope>
    <source>
        <strain evidence="7 8">CECT 3303</strain>
    </source>
</reference>
<keyword evidence="2" id="KW-0560">Oxidoreductase</keyword>
<keyword evidence="8" id="KW-1185">Reference proteome</keyword>
<dbReference type="InterPro" id="IPR002937">
    <property type="entry name" value="Amino_oxidase"/>
</dbReference>
<evidence type="ECO:0000256" key="1">
    <source>
        <dbReference type="ARBA" id="ARBA00001974"/>
    </source>
</evidence>
<dbReference type="Pfam" id="PF01593">
    <property type="entry name" value="Amino_oxidase"/>
    <property type="match status" value="1"/>
</dbReference>
<comment type="caution">
    <text evidence="7">The sequence shown here is derived from an EMBL/GenBank/DDBJ whole genome shotgun (WGS) entry which is preliminary data.</text>
</comment>
<evidence type="ECO:0000313" key="8">
    <source>
        <dbReference type="Proteomes" id="UP000562352"/>
    </source>
</evidence>
<name>A0A841DAR1_PLAVE</name>
<dbReference type="PANTHER" id="PTHR10742:SF410">
    <property type="entry name" value="LYSINE-SPECIFIC HISTONE DEMETHYLASE 2"/>
    <property type="match status" value="1"/>
</dbReference>
<accession>A0A841DAR1</accession>
<dbReference type="EMBL" id="JACHJJ010000037">
    <property type="protein sequence ID" value="MBB5967722.1"/>
    <property type="molecule type" value="Genomic_DNA"/>
</dbReference>
<evidence type="ECO:0000313" key="7">
    <source>
        <dbReference type="EMBL" id="MBB5967722.1"/>
    </source>
</evidence>
<dbReference type="SUPFAM" id="SSF54373">
    <property type="entry name" value="FAD-linked reductases, C-terminal domain"/>
    <property type="match status" value="1"/>
</dbReference>
<feature type="signal peptide" evidence="5">
    <location>
        <begin position="1"/>
        <end position="25"/>
    </location>
</feature>
<dbReference type="InterPro" id="IPR001613">
    <property type="entry name" value="Flavin_amine_oxidase"/>
</dbReference>
<feature type="region of interest" description="Disordered" evidence="4">
    <location>
        <begin position="179"/>
        <end position="198"/>
    </location>
</feature>
<gene>
    <name evidence="7" type="ORF">FHS22_007035</name>
</gene>
<feature type="binding site" evidence="3">
    <location>
        <begin position="88"/>
        <end position="89"/>
    </location>
    <ligand>
        <name>FAD</name>
        <dbReference type="ChEBI" id="CHEBI:57692"/>
    </ligand>
</feature>
<evidence type="ECO:0000256" key="4">
    <source>
        <dbReference type="SAM" id="MobiDB-lite"/>
    </source>
</evidence>
<dbReference type="Gene3D" id="3.90.660.10">
    <property type="match status" value="1"/>
</dbReference>
<protein>
    <submittedName>
        <fullName evidence="7">Monoamine oxidase</fullName>
    </submittedName>
</protein>
<dbReference type="PROSITE" id="PS51318">
    <property type="entry name" value="TAT"/>
    <property type="match status" value="1"/>
</dbReference>
<evidence type="ECO:0000259" key="6">
    <source>
        <dbReference type="Pfam" id="PF01593"/>
    </source>
</evidence>
<dbReference type="SUPFAM" id="SSF51905">
    <property type="entry name" value="FAD/NAD(P)-binding domain"/>
    <property type="match status" value="1"/>
</dbReference>
<dbReference type="PRINTS" id="PR00757">
    <property type="entry name" value="AMINEOXDASEF"/>
</dbReference>
<keyword evidence="5" id="KW-0732">Signal</keyword>
<dbReference type="InterPro" id="IPR036188">
    <property type="entry name" value="FAD/NAD-bd_sf"/>
</dbReference>
<dbReference type="Gene3D" id="3.50.50.60">
    <property type="entry name" value="FAD/NAD(P)-binding domain"/>
    <property type="match status" value="1"/>
</dbReference>
<dbReference type="PANTHER" id="PTHR10742">
    <property type="entry name" value="FLAVIN MONOAMINE OXIDASE"/>
    <property type="match status" value="1"/>
</dbReference>
<feature type="domain" description="Amine oxidase" evidence="6">
    <location>
        <begin position="68"/>
        <end position="496"/>
    </location>
</feature>
<feature type="compositionally biased region" description="Low complexity" evidence="4">
    <location>
        <begin position="179"/>
        <end position="191"/>
    </location>
</feature>
<sequence length="507" mass="51294">MRLSRRGLLAGIAGLSAAAAGTAAAYQAGASSARYRTGNRWEVGRDGGPPPGGVAGDVTRVIVIGAGFAGLAAANALTSAGVEVLVLEARDRLGGRIRTAEIGGTDIDLGAAWIHTPQGNPLAQLCERTGIRRLPYALDDLTAGVALVDGGGAQVRGSGRSSLIRSAAGFEGAAAKLAARSTPSGAPTGPGRAAGGGRETTLGGLIDAYCAAEPDTGRREWMRFILQTVVETELAAPAAELSAAVLEVPEPYGGGDDVPEGGYRRLIAALTPDAAVRTGAAVRTVRADGAGVTVETTDGRTERGSHVLVTVPLGVLKAGTIGFQPALPASKARAVAALGFGDFEKVVLRYGSRHWDEAATGFLVRHGGTPLRAWIDATGPAGAPTLVALAGGPAGRALSALAAEEVLRRAQDVLVTATGARLPAPAAWAVTGWRNDPFARGAYTHLTPGAGVAAIEELAVPLAGRVLFAGEATCPVRFGHADGAFVSGIREAKRLLGAPSVELRLQA</sequence>
<feature type="chain" id="PRO_5032447850" evidence="5">
    <location>
        <begin position="26"/>
        <end position="507"/>
    </location>
</feature>
<dbReference type="RefSeq" id="WP_184948427.1">
    <property type="nucleotide sequence ID" value="NZ_BAAAWZ010000001.1"/>
</dbReference>
<comment type="cofactor">
    <cofactor evidence="1">
        <name>FAD</name>
        <dbReference type="ChEBI" id="CHEBI:57692"/>
    </cofactor>
</comment>
<dbReference type="InterPro" id="IPR006311">
    <property type="entry name" value="TAT_signal"/>
</dbReference>
<dbReference type="InterPro" id="IPR050281">
    <property type="entry name" value="Flavin_monoamine_oxidase"/>
</dbReference>
<dbReference type="AlphaFoldDB" id="A0A841DAR1"/>
<evidence type="ECO:0000256" key="5">
    <source>
        <dbReference type="SAM" id="SignalP"/>
    </source>
</evidence>
<dbReference type="GO" id="GO:0016491">
    <property type="term" value="F:oxidoreductase activity"/>
    <property type="evidence" value="ECO:0007669"/>
    <property type="project" value="UniProtKB-KW"/>
</dbReference>
<evidence type="ECO:0000256" key="3">
    <source>
        <dbReference type="PIRSR" id="PIRSR601613-1"/>
    </source>
</evidence>
<evidence type="ECO:0000256" key="2">
    <source>
        <dbReference type="ARBA" id="ARBA00023002"/>
    </source>
</evidence>
<feature type="binding site" evidence="3">
    <location>
        <position position="282"/>
    </location>
    <ligand>
        <name>FAD</name>
        <dbReference type="ChEBI" id="CHEBI:57692"/>
    </ligand>
</feature>
<proteinExistence type="predicted"/>